<dbReference type="AlphaFoldDB" id="A0A5Q0LAQ3"/>
<evidence type="ECO:0000313" key="1">
    <source>
        <dbReference type="EMBL" id="QFZ74001.1"/>
    </source>
</evidence>
<evidence type="ECO:0000313" key="2">
    <source>
        <dbReference type="Proteomes" id="UP000326179"/>
    </source>
</evidence>
<protein>
    <submittedName>
        <fullName evidence="1">Uncharacterized protein</fullName>
    </submittedName>
</protein>
<name>A0A5Q0LAQ3_9ACTN</name>
<dbReference type="Proteomes" id="UP000326179">
    <property type="component" value="Chromosome"/>
</dbReference>
<proteinExistence type="predicted"/>
<gene>
    <name evidence="1" type="ORF">GFH48_12765</name>
</gene>
<dbReference type="EMBL" id="CP045643">
    <property type="protein sequence ID" value="QFZ74001.1"/>
    <property type="molecule type" value="Genomic_DNA"/>
</dbReference>
<dbReference type="RefSeq" id="WP_153288353.1">
    <property type="nucleotide sequence ID" value="NZ_CP045643.1"/>
</dbReference>
<accession>A0A5Q0LAQ3</accession>
<keyword evidence="2" id="KW-1185">Reference proteome</keyword>
<organism evidence="1 2">
    <name type="scientific">Streptomyces fagopyri</name>
    <dbReference type="NCBI Taxonomy" id="2662397"/>
    <lineage>
        <taxon>Bacteria</taxon>
        <taxon>Bacillati</taxon>
        <taxon>Actinomycetota</taxon>
        <taxon>Actinomycetes</taxon>
        <taxon>Kitasatosporales</taxon>
        <taxon>Streptomycetaceae</taxon>
        <taxon>Streptomyces</taxon>
    </lineage>
</organism>
<sequence length="164" mass="17330">MIDVKGTPWAVNISGDREHPFAMPRDLAMLPPKVAAAYEKVVAAQKAEAKGPAKNGNNFVAMKETNDAVRAALGELYDVAASTSQAARQQYAEAFEYGVRRYVRALADAQSALQDVATAAALYDQAAHGHGVGLNPVSTMKAAMTARSLSESLESLPAVPELEA</sequence>
<dbReference type="KEGG" id="sfy:GFH48_12765"/>
<reference evidence="1 2" key="1">
    <citation type="submission" date="2019-10" db="EMBL/GenBank/DDBJ databases">
        <title>A novel species.</title>
        <authorList>
            <person name="Gao J."/>
        </authorList>
    </citation>
    <scope>NUCLEOTIDE SEQUENCE [LARGE SCALE GENOMIC DNA]</scope>
    <source>
        <strain evidence="1 2">QMT-28</strain>
    </source>
</reference>